<dbReference type="SMART" id="SM00066">
    <property type="entry name" value="GAL4"/>
    <property type="match status" value="1"/>
</dbReference>
<comment type="caution">
    <text evidence="7">The sequence shown here is derived from an EMBL/GenBank/DDBJ whole genome shotgun (WGS) entry which is preliminary data.</text>
</comment>
<dbReference type="InterPro" id="IPR050613">
    <property type="entry name" value="Sec_Metabolite_Reg"/>
</dbReference>
<evidence type="ECO:0000256" key="4">
    <source>
        <dbReference type="SAM" id="MobiDB-lite"/>
    </source>
</evidence>
<dbReference type="InterPro" id="IPR036864">
    <property type="entry name" value="Zn2-C6_fun-type_DNA-bd_sf"/>
</dbReference>
<evidence type="ECO:0000256" key="1">
    <source>
        <dbReference type="ARBA" id="ARBA00004123"/>
    </source>
</evidence>
<evidence type="ECO:0000313" key="8">
    <source>
        <dbReference type="Proteomes" id="UP000320762"/>
    </source>
</evidence>
<keyword evidence="3" id="KW-0539">Nucleus</keyword>
<evidence type="ECO:0000256" key="3">
    <source>
        <dbReference type="ARBA" id="ARBA00023242"/>
    </source>
</evidence>
<evidence type="ECO:0000259" key="6">
    <source>
        <dbReference type="PROSITE" id="PS51379"/>
    </source>
</evidence>
<sequence>MKVTDKDADKRKNSLSCAECRRSKIACDRSFPCQSCIKRGCAAICPNGTMPATKGNKVLLAHSQRLGDHVKTLQSRVRELEAALAASQDDHPLLQPEQVPSAEDDMQRVASSIGMLSIGSDGQARYQGDTAATEFISDLLNEEENDVFNVHALGLPTEIIDLINAFPFGLKHPSMKKDIFLPFVPTRERAEELVRLYYEHEAWMFCPITRADFDKTVLQPLYSALEQDDIGPVHAHKLSLFFAMIGVGALFDKTDPNGTNWMAPRYIYLSRGVLSFHSMLQEVTCATVQAVFLIVRFMYRTVPQQRRNEERWVLLGLCSRLASIIGLQRDSAGWELEHEEVERRRLMFWELYTYETAASLANGRPPSLMIQHADTKFPVDLERDQLLTSSDNDMNSMGFHAFKHRYSAACLSSVANHIFSTRLPHYKSVLELDKRIRNFPMPAHLRSPAVLPVTPGCEWAEEPSRAMQQYCVVVLTQGHLLYIHRSYAGAALQAEGDPMSHSFAPSVLAVYRSSCQLIEGVQSLMKKHPEMLSECWFFWSNIYSACMVLATIVIQARDCSLASDALKHLELAVSLFERGSHTCRPPTTQLITHKMLDVSRRHFYHELEAVDDATKQELCLLGNASMRVVRKDANKLEGNSSSGSPQDLDWLDPTAPVAGPSNPRNMQTLHGMPHMGNGMLAGLDFGPDIAQWEVPGGPTDTHDPASDQQNPSYMPGNDLTDYAATFAPGVDQFMFGQTGWSGTTDVQSYHQGPMDVGALAGRGMDMGMGFELGMGVEVGMDLGMGMGMGLGMESDTNGGSALARQNFSRPTSFGGLAGPSQGGGSSNNQHFDPTMGQYDVQGSHQHFPAPGEDDDLTWGTTPARMQTQRPPAFM</sequence>
<accession>A0A550C5U1</accession>
<feature type="compositionally biased region" description="Gly residues" evidence="4">
    <location>
        <begin position="815"/>
        <end position="825"/>
    </location>
</feature>
<dbReference type="PANTHER" id="PTHR31001:SF56">
    <property type="entry name" value="ZN(2)-C6 FUNGAL-TYPE DOMAIN-CONTAINING PROTEIN"/>
    <property type="match status" value="1"/>
</dbReference>
<name>A0A550C5U1_9AGAR</name>
<dbReference type="EMBL" id="VDMD01000023">
    <property type="protein sequence ID" value="TRM60171.1"/>
    <property type="molecule type" value="Genomic_DNA"/>
</dbReference>
<gene>
    <name evidence="7" type="ORF">BD626DRAFT_505706</name>
</gene>
<evidence type="ECO:0008006" key="9">
    <source>
        <dbReference type="Google" id="ProtNLM"/>
    </source>
</evidence>
<dbReference type="PROSITE" id="PS51379">
    <property type="entry name" value="4FE4S_FER_2"/>
    <property type="match status" value="1"/>
</dbReference>
<dbReference type="AlphaFoldDB" id="A0A550C5U1"/>
<dbReference type="PANTHER" id="PTHR31001">
    <property type="entry name" value="UNCHARACTERIZED TRANSCRIPTIONAL REGULATORY PROTEIN"/>
    <property type="match status" value="1"/>
</dbReference>
<dbReference type="Pfam" id="PF00172">
    <property type="entry name" value="Zn_clus"/>
    <property type="match status" value="1"/>
</dbReference>
<dbReference type="Pfam" id="PF04082">
    <property type="entry name" value="Fungal_trans"/>
    <property type="match status" value="1"/>
</dbReference>
<keyword evidence="8" id="KW-1185">Reference proteome</keyword>
<proteinExistence type="predicted"/>
<dbReference type="InterPro" id="IPR007219">
    <property type="entry name" value="XnlR_reg_dom"/>
</dbReference>
<feature type="domain" description="4Fe-4S ferredoxin-type" evidence="6">
    <location>
        <begin position="23"/>
        <end position="55"/>
    </location>
</feature>
<protein>
    <recommendedName>
        <fullName evidence="9">Fungal-specific transcription factor domain-containing protein</fullName>
    </recommendedName>
</protein>
<feature type="region of interest" description="Disordered" evidence="4">
    <location>
        <begin position="635"/>
        <end position="660"/>
    </location>
</feature>
<evidence type="ECO:0000256" key="2">
    <source>
        <dbReference type="ARBA" id="ARBA00022723"/>
    </source>
</evidence>
<dbReference type="PROSITE" id="PS50048">
    <property type="entry name" value="ZN2_CY6_FUNGAL_2"/>
    <property type="match status" value="1"/>
</dbReference>
<keyword evidence="2" id="KW-0479">Metal-binding</keyword>
<dbReference type="GO" id="GO:0000981">
    <property type="term" value="F:DNA-binding transcription factor activity, RNA polymerase II-specific"/>
    <property type="evidence" value="ECO:0007669"/>
    <property type="project" value="InterPro"/>
</dbReference>
<dbReference type="CDD" id="cd00067">
    <property type="entry name" value="GAL4"/>
    <property type="match status" value="1"/>
</dbReference>
<evidence type="ECO:0000259" key="5">
    <source>
        <dbReference type="PROSITE" id="PS50048"/>
    </source>
</evidence>
<reference evidence="7 8" key="1">
    <citation type="journal article" date="2019" name="New Phytol.">
        <title>Comparative genomics reveals unique wood-decay strategies and fruiting body development in the Schizophyllaceae.</title>
        <authorList>
            <person name="Almasi E."/>
            <person name="Sahu N."/>
            <person name="Krizsan K."/>
            <person name="Balint B."/>
            <person name="Kovacs G.M."/>
            <person name="Kiss B."/>
            <person name="Cseklye J."/>
            <person name="Drula E."/>
            <person name="Henrissat B."/>
            <person name="Nagy I."/>
            <person name="Chovatia M."/>
            <person name="Adam C."/>
            <person name="LaButti K."/>
            <person name="Lipzen A."/>
            <person name="Riley R."/>
            <person name="Grigoriev I.V."/>
            <person name="Nagy L.G."/>
        </authorList>
    </citation>
    <scope>NUCLEOTIDE SEQUENCE [LARGE SCALE GENOMIC DNA]</scope>
    <source>
        <strain evidence="7 8">NL-1724</strain>
    </source>
</reference>
<dbReference type="GO" id="GO:0008270">
    <property type="term" value="F:zinc ion binding"/>
    <property type="evidence" value="ECO:0007669"/>
    <property type="project" value="InterPro"/>
</dbReference>
<dbReference type="InterPro" id="IPR017896">
    <property type="entry name" value="4Fe4S_Fe-S-bd"/>
</dbReference>
<dbReference type="GO" id="GO:0003677">
    <property type="term" value="F:DNA binding"/>
    <property type="evidence" value="ECO:0007669"/>
    <property type="project" value="InterPro"/>
</dbReference>
<dbReference type="GO" id="GO:0005634">
    <property type="term" value="C:nucleus"/>
    <property type="evidence" value="ECO:0007669"/>
    <property type="project" value="UniProtKB-SubCell"/>
</dbReference>
<dbReference type="Gene3D" id="4.10.240.10">
    <property type="entry name" value="Zn(2)-C6 fungal-type DNA-binding domain"/>
    <property type="match status" value="1"/>
</dbReference>
<dbReference type="OrthoDB" id="424974at2759"/>
<evidence type="ECO:0000313" key="7">
    <source>
        <dbReference type="EMBL" id="TRM60171.1"/>
    </source>
</evidence>
<dbReference type="Proteomes" id="UP000320762">
    <property type="component" value="Unassembled WGS sequence"/>
</dbReference>
<organism evidence="7 8">
    <name type="scientific">Schizophyllum amplum</name>
    <dbReference type="NCBI Taxonomy" id="97359"/>
    <lineage>
        <taxon>Eukaryota</taxon>
        <taxon>Fungi</taxon>
        <taxon>Dikarya</taxon>
        <taxon>Basidiomycota</taxon>
        <taxon>Agaricomycotina</taxon>
        <taxon>Agaricomycetes</taxon>
        <taxon>Agaricomycetidae</taxon>
        <taxon>Agaricales</taxon>
        <taxon>Schizophyllaceae</taxon>
        <taxon>Schizophyllum</taxon>
    </lineage>
</organism>
<feature type="compositionally biased region" description="Polar residues" evidence="4">
    <location>
        <begin position="858"/>
        <end position="874"/>
    </location>
</feature>
<feature type="compositionally biased region" description="Polar residues" evidence="4">
    <location>
        <begin position="796"/>
        <end position="811"/>
    </location>
</feature>
<dbReference type="CDD" id="cd12148">
    <property type="entry name" value="fungal_TF_MHR"/>
    <property type="match status" value="1"/>
</dbReference>
<dbReference type="PROSITE" id="PS00463">
    <property type="entry name" value="ZN2_CY6_FUNGAL_1"/>
    <property type="match status" value="1"/>
</dbReference>
<dbReference type="SMART" id="SM00906">
    <property type="entry name" value="Fungal_trans"/>
    <property type="match status" value="1"/>
</dbReference>
<dbReference type="STRING" id="97359.A0A550C5U1"/>
<dbReference type="SUPFAM" id="SSF57701">
    <property type="entry name" value="Zn2/Cys6 DNA-binding domain"/>
    <property type="match status" value="1"/>
</dbReference>
<feature type="region of interest" description="Disordered" evidence="4">
    <location>
        <begin position="796"/>
        <end position="874"/>
    </location>
</feature>
<feature type="domain" description="Zn(2)-C6 fungal-type" evidence="5">
    <location>
        <begin position="16"/>
        <end position="45"/>
    </location>
</feature>
<comment type="subcellular location">
    <subcellularLocation>
        <location evidence="1">Nucleus</location>
    </subcellularLocation>
</comment>
<dbReference type="GO" id="GO:0006351">
    <property type="term" value="P:DNA-templated transcription"/>
    <property type="evidence" value="ECO:0007669"/>
    <property type="project" value="InterPro"/>
</dbReference>
<dbReference type="InterPro" id="IPR001138">
    <property type="entry name" value="Zn2Cys6_DnaBD"/>
</dbReference>